<evidence type="ECO:0000313" key="2">
    <source>
        <dbReference type="EMBL" id="OQR70296.1"/>
    </source>
</evidence>
<proteinExistence type="predicted"/>
<dbReference type="EMBL" id="MNPL01017980">
    <property type="protein sequence ID" value="OQR70296.1"/>
    <property type="molecule type" value="Genomic_DNA"/>
</dbReference>
<dbReference type="PANTHER" id="PTHR12552">
    <property type="entry name" value="OLIGOPHRENIN 1"/>
    <property type="match status" value="1"/>
</dbReference>
<dbReference type="OrthoDB" id="3183924at2759"/>
<dbReference type="STRING" id="418985.A0A1V9XA48"/>
<dbReference type="InParanoid" id="A0A1V9XA48"/>
<evidence type="ECO:0000259" key="1">
    <source>
        <dbReference type="Pfam" id="PF16746"/>
    </source>
</evidence>
<keyword evidence="3" id="KW-1185">Reference proteome</keyword>
<sequence>MGLLPLEFRDCLTDSPQFRDNLASHEKELETTSQSIKGIIKEIKELLNAAKRPCGHVLCPSRQLSRNPRLEIGVNAFALVDGANRVRLASTEQASLLLLHILNDVSKELAV</sequence>
<comment type="caution">
    <text evidence="2">The sequence shown here is derived from an EMBL/GenBank/DDBJ whole genome shotgun (WGS) entry which is preliminary data.</text>
</comment>
<dbReference type="AlphaFoldDB" id="A0A1V9XA48"/>
<feature type="domain" description="BAR" evidence="1">
    <location>
        <begin position="6"/>
        <end position="56"/>
    </location>
</feature>
<dbReference type="GO" id="GO:0005737">
    <property type="term" value="C:cytoplasm"/>
    <property type="evidence" value="ECO:0007669"/>
    <property type="project" value="InterPro"/>
</dbReference>
<name>A0A1V9XA48_9ACAR</name>
<organism evidence="2 3">
    <name type="scientific">Tropilaelaps mercedesae</name>
    <dbReference type="NCBI Taxonomy" id="418985"/>
    <lineage>
        <taxon>Eukaryota</taxon>
        <taxon>Metazoa</taxon>
        <taxon>Ecdysozoa</taxon>
        <taxon>Arthropoda</taxon>
        <taxon>Chelicerata</taxon>
        <taxon>Arachnida</taxon>
        <taxon>Acari</taxon>
        <taxon>Parasitiformes</taxon>
        <taxon>Mesostigmata</taxon>
        <taxon>Gamasina</taxon>
        <taxon>Dermanyssoidea</taxon>
        <taxon>Laelapidae</taxon>
        <taxon>Tropilaelaps</taxon>
    </lineage>
</organism>
<dbReference type="GO" id="GO:0005096">
    <property type="term" value="F:GTPase activator activity"/>
    <property type="evidence" value="ECO:0007669"/>
    <property type="project" value="InterPro"/>
</dbReference>
<dbReference type="PANTHER" id="PTHR12552:SF1">
    <property type="entry name" value="RHO GTPASE-ACTIVATING PROTEIN GRAF"/>
    <property type="match status" value="1"/>
</dbReference>
<reference evidence="2 3" key="1">
    <citation type="journal article" date="2017" name="Gigascience">
        <title>Draft genome of the honey bee ectoparasitic mite, Tropilaelaps mercedesae, is shaped by the parasitic life history.</title>
        <authorList>
            <person name="Dong X."/>
            <person name="Armstrong S.D."/>
            <person name="Xia D."/>
            <person name="Makepeace B.L."/>
            <person name="Darby A.C."/>
            <person name="Kadowaki T."/>
        </authorList>
    </citation>
    <scope>NUCLEOTIDE SEQUENCE [LARGE SCALE GENOMIC DNA]</scope>
    <source>
        <strain evidence="2">Wuxi-XJTLU</strain>
    </source>
</reference>
<dbReference type="InterPro" id="IPR027267">
    <property type="entry name" value="AH/BAR_dom_sf"/>
</dbReference>
<accession>A0A1V9XA48</accession>
<dbReference type="SUPFAM" id="SSF103657">
    <property type="entry name" value="BAR/IMD domain-like"/>
    <property type="match status" value="1"/>
</dbReference>
<dbReference type="Pfam" id="PF16746">
    <property type="entry name" value="BAR_3"/>
    <property type="match status" value="1"/>
</dbReference>
<evidence type="ECO:0000313" key="3">
    <source>
        <dbReference type="Proteomes" id="UP000192247"/>
    </source>
</evidence>
<dbReference type="Proteomes" id="UP000192247">
    <property type="component" value="Unassembled WGS sequence"/>
</dbReference>
<protein>
    <submittedName>
        <fullName evidence="2">Rho GTPase-activating protein 26-like</fullName>
    </submittedName>
</protein>
<dbReference type="InterPro" id="IPR047234">
    <property type="entry name" value="GRAF_fam"/>
</dbReference>
<gene>
    <name evidence="2" type="ORF">BIW11_11718</name>
</gene>
<dbReference type="Gene3D" id="1.20.1270.60">
    <property type="entry name" value="Arfaptin homology (AH) domain/BAR domain"/>
    <property type="match status" value="1"/>
</dbReference>
<dbReference type="InterPro" id="IPR004148">
    <property type="entry name" value="BAR_dom"/>
</dbReference>